<dbReference type="OrthoDB" id="654191at2759"/>
<feature type="domain" description="RING-type" evidence="8">
    <location>
        <begin position="15"/>
        <end position="58"/>
    </location>
</feature>
<dbReference type="CDD" id="cd19761">
    <property type="entry name" value="Bbox2_TRIM5-like"/>
    <property type="match status" value="1"/>
</dbReference>
<evidence type="ECO:0000256" key="3">
    <source>
        <dbReference type="ARBA" id="ARBA00022723"/>
    </source>
</evidence>
<dbReference type="FunFam" id="3.30.40.10:FF:000144">
    <property type="entry name" value="Tripartite motif-containing 5 (Predicted)"/>
    <property type="match status" value="1"/>
</dbReference>
<dbReference type="CDD" id="cd16591">
    <property type="entry name" value="RING-HC_TRIM5-like_C-IV"/>
    <property type="match status" value="1"/>
</dbReference>
<evidence type="ECO:0000256" key="7">
    <source>
        <dbReference type="PROSITE-ProRule" id="PRU00024"/>
    </source>
</evidence>
<dbReference type="InterPro" id="IPR013320">
    <property type="entry name" value="ConA-like_dom_sf"/>
</dbReference>
<dbReference type="PANTHER" id="PTHR24103">
    <property type="entry name" value="E3 UBIQUITIN-PROTEIN LIGASE TRIM"/>
    <property type="match status" value="1"/>
</dbReference>
<dbReference type="Proteomes" id="UP000081671">
    <property type="component" value="Unplaced"/>
</dbReference>
<dbReference type="Pfam" id="PF13445">
    <property type="entry name" value="zf-RING_UBOX"/>
    <property type="match status" value="1"/>
</dbReference>
<comment type="subcellular location">
    <subcellularLocation>
        <location evidence="1">Cytoplasm</location>
    </subcellularLocation>
</comment>
<dbReference type="GO" id="GO:0008270">
    <property type="term" value="F:zinc ion binding"/>
    <property type="evidence" value="ECO:0007669"/>
    <property type="project" value="UniProtKB-KW"/>
</dbReference>
<gene>
    <name evidence="12" type="primary">LOC106000347</name>
</gene>
<accession>A0A1S3GRZ4</accession>
<dbReference type="RefSeq" id="XP_012891054.1">
    <property type="nucleotide sequence ID" value="XM_013035600.1"/>
</dbReference>
<dbReference type="Gene3D" id="3.30.160.60">
    <property type="entry name" value="Classic Zinc Finger"/>
    <property type="match status" value="1"/>
</dbReference>
<evidence type="ECO:0000313" key="12">
    <source>
        <dbReference type="RefSeq" id="XP_012891054.1"/>
    </source>
</evidence>
<dbReference type="Gene3D" id="3.30.40.10">
    <property type="entry name" value="Zinc/RING finger domain, C3HC4 (zinc finger)"/>
    <property type="match status" value="1"/>
</dbReference>
<proteinExistence type="predicted"/>
<dbReference type="InterPro" id="IPR013083">
    <property type="entry name" value="Znf_RING/FYVE/PHD"/>
</dbReference>
<feature type="domain" description="B30.2/SPRY" evidence="10">
    <location>
        <begin position="308"/>
        <end position="534"/>
    </location>
</feature>
<sequence length="538" mass="61963">MASSILANVKEEVTCPICLELMIEPMSIDCGHSFCQACITSSYKSTIGPRGPVCPICRFPYAFESLRHNRHVANIVQNLREVKLNSQEQTVHHCTQHGEKLQLFCKDDRKVICWLCERSQQHHGHRTCLLEEVAQEYQGKFWAALNKLRKNKEESEKWKAELQQEEMSWKTQIQGKIQNVQADFIQLRGILDSEEEKVLQKLKKEEEDGLKRFAVSENKLTRQSNWVTKLISDVEHLLKGSTMEMLQNENTIMRSCELLTMKKPVTFPKKKQTVFPVTGLRGVLHIFPELTDVRQYWVHVIMTTTNDSRIDISPDQKQIRYRSSPVPPNTFAFGASYESFYENPFLDPVFGYQRSFSQLQEHNLPLLGALGAPVITSGKHYWEVDVSKKTSWHLGLSDGRYFTIYKKEFQPLSRRGGRRFKPSLRCSHTVYGVPQPKIGYWIIGMEDNSGYKVFGEDPTTHSPLSLPLSLPVALERVGVFVDYQAGSVSFYSTTYNAFLIHKFTNCAFPHEVYPYFNPLQCSESMTLCDPALKPFYPF</sequence>
<dbReference type="Pfam" id="PF00643">
    <property type="entry name" value="zf-B_box"/>
    <property type="match status" value="1"/>
</dbReference>
<dbReference type="InterPro" id="IPR017907">
    <property type="entry name" value="Znf_RING_CS"/>
</dbReference>
<protein>
    <submittedName>
        <fullName evidence="12">Tripartite motif-containing protein 5-like isoform X1</fullName>
    </submittedName>
</protein>
<evidence type="ECO:0000256" key="5">
    <source>
        <dbReference type="ARBA" id="ARBA00022833"/>
    </source>
</evidence>
<dbReference type="SUPFAM" id="SSF57850">
    <property type="entry name" value="RING/U-box"/>
    <property type="match status" value="1"/>
</dbReference>
<dbReference type="Pfam" id="PF00622">
    <property type="entry name" value="SPRY"/>
    <property type="match status" value="1"/>
</dbReference>
<feature type="domain" description="B box-type" evidence="9">
    <location>
        <begin position="89"/>
        <end position="130"/>
    </location>
</feature>
<evidence type="ECO:0000256" key="1">
    <source>
        <dbReference type="ARBA" id="ARBA00004496"/>
    </source>
</evidence>
<evidence type="ECO:0000259" key="10">
    <source>
        <dbReference type="PROSITE" id="PS50188"/>
    </source>
</evidence>
<dbReference type="SMART" id="SM00184">
    <property type="entry name" value="RING"/>
    <property type="match status" value="1"/>
</dbReference>
<organism evidence="11 12">
    <name type="scientific">Dipodomys ordii</name>
    <name type="common">Ord's kangaroo rat</name>
    <dbReference type="NCBI Taxonomy" id="10020"/>
    <lineage>
        <taxon>Eukaryota</taxon>
        <taxon>Metazoa</taxon>
        <taxon>Chordata</taxon>
        <taxon>Craniata</taxon>
        <taxon>Vertebrata</taxon>
        <taxon>Euteleostomi</taxon>
        <taxon>Mammalia</taxon>
        <taxon>Eutheria</taxon>
        <taxon>Euarchontoglires</taxon>
        <taxon>Glires</taxon>
        <taxon>Rodentia</taxon>
        <taxon>Castorimorpha</taxon>
        <taxon>Heteromyidae</taxon>
        <taxon>Dipodomyinae</taxon>
        <taxon>Dipodomys</taxon>
    </lineage>
</organism>
<dbReference type="InterPro" id="IPR001841">
    <property type="entry name" value="Znf_RING"/>
</dbReference>
<dbReference type="InterPro" id="IPR050143">
    <property type="entry name" value="TRIM/RBCC"/>
</dbReference>
<dbReference type="InterPro" id="IPR027370">
    <property type="entry name" value="Znf-RING_euk"/>
</dbReference>
<dbReference type="PROSITE" id="PS50119">
    <property type="entry name" value="ZF_BBOX"/>
    <property type="match status" value="1"/>
</dbReference>
<keyword evidence="3" id="KW-0479">Metal-binding</keyword>
<dbReference type="SMART" id="SM00449">
    <property type="entry name" value="SPRY"/>
    <property type="match status" value="1"/>
</dbReference>
<name>A0A1S3GRZ4_DIPOR</name>
<dbReference type="PRINTS" id="PR01407">
    <property type="entry name" value="BUTYPHLNCDUF"/>
</dbReference>
<dbReference type="KEGG" id="dord:106000347"/>
<evidence type="ECO:0000259" key="9">
    <source>
        <dbReference type="PROSITE" id="PS50119"/>
    </source>
</evidence>
<dbReference type="SMART" id="SM00336">
    <property type="entry name" value="BBOX"/>
    <property type="match status" value="1"/>
</dbReference>
<dbReference type="InParanoid" id="A0A1S3GRZ4"/>
<keyword evidence="4 7" id="KW-0863">Zinc-finger</keyword>
<dbReference type="PROSITE" id="PS50089">
    <property type="entry name" value="ZF_RING_2"/>
    <property type="match status" value="1"/>
</dbReference>
<evidence type="ECO:0000259" key="8">
    <source>
        <dbReference type="PROSITE" id="PS50089"/>
    </source>
</evidence>
<evidence type="ECO:0000256" key="4">
    <source>
        <dbReference type="ARBA" id="ARBA00022771"/>
    </source>
</evidence>
<keyword evidence="2" id="KW-0963">Cytoplasm</keyword>
<evidence type="ECO:0000256" key="2">
    <source>
        <dbReference type="ARBA" id="ARBA00022490"/>
    </source>
</evidence>
<evidence type="ECO:0000256" key="6">
    <source>
        <dbReference type="ARBA" id="ARBA00023054"/>
    </source>
</evidence>
<dbReference type="InterPro" id="IPR043136">
    <property type="entry name" value="B30.2/SPRY_sf"/>
</dbReference>
<evidence type="ECO:0000313" key="11">
    <source>
        <dbReference type="Proteomes" id="UP000081671"/>
    </source>
</evidence>
<dbReference type="PROSITE" id="PS00518">
    <property type="entry name" value="ZF_RING_1"/>
    <property type="match status" value="1"/>
</dbReference>
<dbReference type="Gene3D" id="2.60.120.920">
    <property type="match status" value="1"/>
</dbReference>
<reference evidence="12" key="1">
    <citation type="submission" date="2025-08" db="UniProtKB">
        <authorList>
            <consortium name="RefSeq"/>
        </authorList>
    </citation>
    <scope>IDENTIFICATION</scope>
    <source>
        <tissue evidence="12">Kidney</tissue>
    </source>
</reference>
<dbReference type="AlphaFoldDB" id="A0A1S3GRZ4"/>
<dbReference type="InterPro" id="IPR003877">
    <property type="entry name" value="SPRY_dom"/>
</dbReference>
<dbReference type="PROSITE" id="PS50188">
    <property type="entry name" value="B302_SPRY"/>
    <property type="match status" value="1"/>
</dbReference>
<dbReference type="GO" id="GO:0005737">
    <property type="term" value="C:cytoplasm"/>
    <property type="evidence" value="ECO:0007669"/>
    <property type="project" value="UniProtKB-SubCell"/>
</dbReference>
<dbReference type="FunCoup" id="A0A1S3GRZ4">
    <property type="interactions" value="50"/>
</dbReference>
<dbReference type="InterPro" id="IPR003879">
    <property type="entry name" value="Butyrophylin_SPRY"/>
</dbReference>
<keyword evidence="11" id="KW-1185">Reference proteome</keyword>
<dbReference type="SUPFAM" id="SSF57845">
    <property type="entry name" value="B-box zinc-binding domain"/>
    <property type="match status" value="1"/>
</dbReference>
<dbReference type="InterPro" id="IPR001870">
    <property type="entry name" value="B30.2/SPRY"/>
</dbReference>
<dbReference type="GeneID" id="106000347"/>
<dbReference type="SUPFAM" id="SSF49899">
    <property type="entry name" value="Concanavalin A-like lectins/glucanases"/>
    <property type="match status" value="1"/>
</dbReference>
<dbReference type="InterPro" id="IPR000315">
    <property type="entry name" value="Znf_B-box"/>
</dbReference>
<keyword evidence="5" id="KW-0862">Zinc</keyword>
<keyword evidence="6" id="KW-0175">Coiled coil</keyword>